<reference evidence="3 4" key="1">
    <citation type="submission" date="2024-02" db="EMBL/GenBank/DDBJ databases">
        <authorList>
            <person name="Vignale AGUSTIN F."/>
            <person name="Sosa J E."/>
            <person name="Modenutti C."/>
        </authorList>
    </citation>
    <scope>NUCLEOTIDE SEQUENCE [LARGE SCALE GENOMIC DNA]</scope>
</reference>
<dbReference type="EMBL" id="CAUOFW020000925">
    <property type="protein sequence ID" value="CAK9138907.1"/>
    <property type="molecule type" value="Genomic_DNA"/>
</dbReference>
<accession>A0ABC8R2I3</accession>
<keyword evidence="2" id="KW-1133">Transmembrane helix</keyword>
<organism evidence="3 4">
    <name type="scientific">Ilex paraguariensis</name>
    <name type="common">yerba mate</name>
    <dbReference type="NCBI Taxonomy" id="185542"/>
    <lineage>
        <taxon>Eukaryota</taxon>
        <taxon>Viridiplantae</taxon>
        <taxon>Streptophyta</taxon>
        <taxon>Embryophyta</taxon>
        <taxon>Tracheophyta</taxon>
        <taxon>Spermatophyta</taxon>
        <taxon>Magnoliopsida</taxon>
        <taxon>eudicotyledons</taxon>
        <taxon>Gunneridae</taxon>
        <taxon>Pentapetalae</taxon>
        <taxon>asterids</taxon>
        <taxon>campanulids</taxon>
        <taxon>Aquifoliales</taxon>
        <taxon>Aquifoliaceae</taxon>
        <taxon>Ilex</taxon>
    </lineage>
</organism>
<comment type="caution">
    <text evidence="3">The sequence shown here is derived from an EMBL/GenBank/DDBJ whole genome shotgun (WGS) entry which is preliminary data.</text>
</comment>
<keyword evidence="2" id="KW-0812">Transmembrane</keyword>
<dbReference type="AlphaFoldDB" id="A0ABC8R2I3"/>
<protein>
    <submittedName>
        <fullName evidence="3">Uncharacterized protein</fullName>
    </submittedName>
</protein>
<dbReference type="Proteomes" id="UP001642360">
    <property type="component" value="Unassembled WGS sequence"/>
</dbReference>
<evidence type="ECO:0000256" key="2">
    <source>
        <dbReference type="SAM" id="Phobius"/>
    </source>
</evidence>
<keyword evidence="4" id="KW-1185">Reference proteome</keyword>
<sequence>MVSKAPPVPQPSHSQEPTTNREADGQVSPQNATAEASGEELPNPASGDRIIEEQHDGPLNANPGPEGTRESGEVPPGHASAQQLRPETRVHKPADDHLFTWAAVGLTFAIVVLLFKKFMKASGYAAVFMDGS</sequence>
<proteinExistence type="predicted"/>
<evidence type="ECO:0000313" key="4">
    <source>
        <dbReference type="Proteomes" id="UP001642360"/>
    </source>
</evidence>
<evidence type="ECO:0000313" key="3">
    <source>
        <dbReference type="EMBL" id="CAK9138907.1"/>
    </source>
</evidence>
<evidence type="ECO:0000256" key="1">
    <source>
        <dbReference type="SAM" id="MobiDB-lite"/>
    </source>
</evidence>
<feature type="compositionally biased region" description="Pro residues" evidence="1">
    <location>
        <begin position="1"/>
        <end position="10"/>
    </location>
</feature>
<name>A0ABC8R2I3_9AQUA</name>
<feature type="transmembrane region" description="Helical" evidence="2">
    <location>
        <begin position="98"/>
        <end position="115"/>
    </location>
</feature>
<keyword evidence="2" id="KW-0472">Membrane</keyword>
<feature type="region of interest" description="Disordered" evidence="1">
    <location>
        <begin position="1"/>
        <end position="91"/>
    </location>
</feature>
<gene>
    <name evidence="3" type="ORF">ILEXP_LOCUS6260</name>
</gene>